<keyword evidence="6 11" id="KW-0812">Transmembrane</keyword>
<evidence type="ECO:0000256" key="7">
    <source>
        <dbReference type="ARBA" id="ARBA00022777"/>
    </source>
</evidence>
<accession>A0A2U3QIF7</accession>
<evidence type="ECO:0000256" key="1">
    <source>
        <dbReference type="ARBA" id="ARBA00000085"/>
    </source>
</evidence>
<dbReference type="InterPro" id="IPR003660">
    <property type="entry name" value="HAMP_dom"/>
</dbReference>
<dbReference type="GO" id="GO:0000155">
    <property type="term" value="F:phosphorelay sensor kinase activity"/>
    <property type="evidence" value="ECO:0007669"/>
    <property type="project" value="InterPro"/>
</dbReference>
<dbReference type="CDD" id="cd06225">
    <property type="entry name" value="HAMP"/>
    <property type="match status" value="1"/>
</dbReference>
<keyword evidence="15" id="KW-1185">Reference proteome</keyword>
<evidence type="ECO:0000313" key="14">
    <source>
        <dbReference type="EMBL" id="SPQ01149.1"/>
    </source>
</evidence>
<keyword evidence="10 11" id="KW-0472">Membrane</keyword>
<dbReference type="PRINTS" id="PR00344">
    <property type="entry name" value="BCTRLSENSOR"/>
</dbReference>
<protein>
    <recommendedName>
        <fullName evidence="3">histidine kinase</fullName>
        <ecNumber evidence="3">2.7.13.3</ecNumber>
    </recommendedName>
</protein>
<dbReference type="SMART" id="SM00304">
    <property type="entry name" value="HAMP"/>
    <property type="match status" value="1"/>
</dbReference>
<comment type="subcellular location">
    <subcellularLocation>
        <location evidence="2">Membrane</location>
    </subcellularLocation>
</comment>
<dbReference type="SMART" id="SM00388">
    <property type="entry name" value="HisKA"/>
    <property type="match status" value="1"/>
</dbReference>
<evidence type="ECO:0000256" key="3">
    <source>
        <dbReference type="ARBA" id="ARBA00012438"/>
    </source>
</evidence>
<dbReference type="InterPro" id="IPR036097">
    <property type="entry name" value="HisK_dim/P_sf"/>
</dbReference>
<dbReference type="SMART" id="SM00387">
    <property type="entry name" value="HATPase_c"/>
    <property type="match status" value="1"/>
</dbReference>
<dbReference type="CDD" id="cd00082">
    <property type="entry name" value="HisKA"/>
    <property type="match status" value="1"/>
</dbReference>
<dbReference type="Gene3D" id="1.10.287.130">
    <property type="match status" value="1"/>
</dbReference>
<dbReference type="Pfam" id="PF02518">
    <property type="entry name" value="HATPase_c"/>
    <property type="match status" value="1"/>
</dbReference>
<dbReference type="InterPro" id="IPR003661">
    <property type="entry name" value="HisK_dim/P_dom"/>
</dbReference>
<evidence type="ECO:0000256" key="4">
    <source>
        <dbReference type="ARBA" id="ARBA00022553"/>
    </source>
</evidence>
<dbReference type="EC" id="2.7.13.3" evidence="3"/>
<dbReference type="SUPFAM" id="SSF158472">
    <property type="entry name" value="HAMP domain-like"/>
    <property type="match status" value="1"/>
</dbReference>
<keyword evidence="8 11" id="KW-1133">Transmembrane helix</keyword>
<dbReference type="InterPro" id="IPR036890">
    <property type="entry name" value="HATPase_C_sf"/>
</dbReference>
<dbReference type="Gene3D" id="6.10.340.10">
    <property type="match status" value="1"/>
</dbReference>
<gene>
    <name evidence="14" type="ORF">NBG4_440021</name>
</gene>
<dbReference type="SUPFAM" id="SSF47384">
    <property type="entry name" value="Homodimeric domain of signal transducing histidine kinase"/>
    <property type="match status" value="1"/>
</dbReference>
<dbReference type="FunFam" id="3.30.565.10:FF:000006">
    <property type="entry name" value="Sensor histidine kinase WalK"/>
    <property type="match status" value="1"/>
</dbReference>
<dbReference type="Gene3D" id="3.30.565.10">
    <property type="entry name" value="Histidine kinase-like ATPase, C-terminal domain"/>
    <property type="match status" value="1"/>
</dbReference>
<evidence type="ECO:0000256" key="5">
    <source>
        <dbReference type="ARBA" id="ARBA00022679"/>
    </source>
</evidence>
<feature type="transmembrane region" description="Helical" evidence="11">
    <location>
        <begin position="157"/>
        <end position="176"/>
    </location>
</feature>
<evidence type="ECO:0000256" key="8">
    <source>
        <dbReference type="ARBA" id="ARBA00022989"/>
    </source>
</evidence>
<evidence type="ECO:0000259" key="13">
    <source>
        <dbReference type="PROSITE" id="PS50885"/>
    </source>
</evidence>
<evidence type="ECO:0000313" key="15">
    <source>
        <dbReference type="Proteomes" id="UP000245125"/>
    </source>
</evidence>
<keyword evidence="4" id="KW-0597">Phosphoprotein</keyword>
<dbReference type="Proteomes" id="UP000245125">
    <property type="component" value="Unassembled WGS sequence"/>
</dbReference>
<dbReference type="Pfam" id="PF00672">
    <property type="entry name" value="HAMP"/>
    <property type="match status" value="1"/>
</dbReference>
<feature type="transmembrane region" description="Helical" evidence="11">
    <location>
        <begin position="12"/>
        <end position="31"/>
    </location>
</feature>
<keyword evidence="7 14" id="KW-0418">Kinase</keyword>
<dbReference type="InterPro" id="IPR003594">
    <property type="entry name" value="HATPase_dom"/>
</dbReference>
<reference evidence="15" key="1">
    <citation type="submission" date="2018-03" db="EMBL/GenBank/DDBJ databases">
        <authorList>
            <person name="Zecchin S."/>
        </authorList>
    </citation>
    <scope>NUCLEOTIDE SEQUENCE [LARGE SCALE GENOMIC DNA]</scope>
</reference>
<dbReference type="SUPFAM" id="SSF55874">
    <property type="entry name" value="ATPase domain of HSP90 chaperone/DNA topoisomerase II/histidine kinase"/>
    <property type="match status" value="1"/>
</dbReference>
<dbReference type="PANTHER" id="PTHR45436:SF5">
    <property type="entry name" value="SENSOR HISTIDINE KINASE TRCS"/>
    <property type="match status" value="1"/>
</dbReference>
<dbReference type="EMBL" id="OUUY01000091">
    <property type="protein sequence ID" value="SPQ01149.1"/>
    <property type="molecule type" value="Genomic_DNA"/>
</dbReference>
<dbReference type="PROSITE" id="PS50885">
    <property type="entry name" value="HAMP"/>
    <property type="match status" value="1"/>
</dbReference>
<keyword evidence="9" id="KW-0902">Two-component regulatory system</keyword>
<dbReference type="InterPro" id="IPR004358">
    <property type="entry name" value="Sig_transdc_His_kin-like_C"/>
</dbReference>
<sequence>MIIRTFRLRLTIIYTLVVGAILSAFGTAIYFQYKGNLSEKIDSYLIKEAKEEILVESNPKLPSKNRQVIQRFGDEFYEIIDSRGQVLITSLSAEKRQWPLDTERMMRAFKGMPQFRTVNLRGVNYRTLYYPISSEKILRIVLSLEEIDDSIRGVRNLFLLSLPFVIMMSFVASWFLSGKALAPIVKIKQLASHVREGRLGKRIEMESKGREIQDLVVIFNDMLDGIQQSVEAQKRFTAAVSHEVRSPLTSLRGNIEVALRKKRTTEEYEDLLKTNLSDIIRLSRITDNLLFFTKADNNIIELRKQWFEVSHILQNIVERLKYRALAAGITIFESYQDGIEMRGDLELLEQAFSNIIENAINYTTSGGTIAVNSKKEDDKIIISINDTGIGIPEEEVPHLFERFYRVNKERSRKSGGTGLGLSITEWVVHAHDGNIEVKSSLGVGSEFITTFPASSD</sequence>
<dbReference type="AlphaFoldDB" id="A0A2U3QIF7"/>
<organism evidence="14 15">
    <name type="scientific">Candidatus Sulfobium mesophilum</name>
    <dbReference type="NCBI Taxonomy" id="2016548"/>
    <lineage>
        <taxon>Bacteria</taxon>
        <taxon>Pseudomonadati</taxon>
        <taxon>Nitrospirota</taxon>
        <taxon>Nitrospiria</taxon>
        <taxon>Nitrospirales</taxon>
        <taxon>Nitrospiraceae</taxon>
        <taxon>Candidatus Sulfobium</taxon>
    </lineage>
</organism>
<evidence type="ECO:0000256" key="2">
    <source>
        <dbReference type="ARBA" id="ARBA00004370"/>
    </source>
</evidence>
<dbReference type="PANTHER" id="PTHR45436">
    <property type="entry name" value="SENSOR HISTIDINE KINASE YKOH"/>
    <property type="match status" value="1"/>
</dbReference>
<dbReference type="Pfam" id="PF00512">
    <property type="entry name" value="HisKA"/>
    <property type="match status" value="1"/>
</dbReference>
<dbReference type="GO" id="GO:0005886">
    <property type="term" value="C:plasma membrane"/>
    <property type="evidence" value="ECO:0007669"/>
    <property type="project" value="TreeGrafter"/>
</dbReference>
<comment type="catalytic activity">
    <reaction evidence="1">
        <text>ATP + protein L-histidine = ADP + protein N-phospho-L-histidine.</text>
        <dbReference type="EC" id="2.7.13.3"/>
    </reaction>
</comment>
<evidence type="ECO:0000256" key="6">
    <source>
        <dbReference type="ARBA" id="ARBA00022692"/>
    </source>
</evidence>
<dbReference type="InterPro" id="IPR050428">
    <property type="entry name" value="TCS_sensor_his_kinase"/>
</dbReference>
<name>A0A2U3QIF7_9BACT</name>
<evidence type="ECO:0000256" key="10">
    <source>
        <dbReference type="ARBA" id="ARBA00023136"/>
    </source>
</evidence>
<evidence type="ECO:0000259" key="12">
    <source>
        <dbReference type="PROSITE" id="PS50109"/>
    </source>
</evidence>
<keyword evidence="5" id="KW-0808">Transferase</keyword>
<dbReference type="InterPro" id="IPR005467">
    <property type="entry name" value="His_kinase_dom"/>
</dbReference>
<evidence type="ECO:0000256" key="9">
    <source>
        <dbReference type="ARBA" id="ARBA00023012"/>
    </source>
</evidence>
<dbReference type="CDD" id="cd00075">
    <property type="entry name" value="HATPase"/>
    <property type="match status" value="1"/>
</dbReference>
<dbReference type="OrthoDB" id="9813151at2"/>
<evidence type="ECO:0000256" key="11">
    <source>
        <dbReference type="SAM" id="Phobius"/>
    </source>
</evidence>
<proteinExistence type="predicted"/>
<feature type="domain" description="HAMP" evidence="13">
    <location>
        <begin position="178"/>
        <end position="231"/>
    </location>
</feature>
<feature type="domain" description="Histidine kinase" evidence="12">
    <location>
        <begin position="239"/>
        <end position="455"/>
    </location>
</feature>
<dbReference type="PROSITE" id="PS50109">
    <property type="entry name" value="HIS_KIN"/>
    <property type="match status" value="1"/>
</dbReference>